<dbReference type="CDD" id="cd07361">
    <property type="entry name" value="MEMO_like"/>
    <property type="match status" value="1"/>
</dbReference>
<comment type="similarity">
    <text evidence="1">Belongs to the MEMO1 family.</text>
</comment>
<dbReference type="Pfam" id="PF01875">
    <property type="entry name" value="Memo"/>
    <property type="match status" value="1"/>
</dbReference>
<sequence length="330" mass="37208">MKLVSYTAGISQFKWRPLRDWFEQLIPIMSRSYRQATHAGSWYSERANELRAQLEDWLQAVGPATHCPAQAIIAPHAGYRYSGPTAAYGYAQIDPERVRKIFILGPSHHVYLDGCALSPATIYRTPLMDLPIDKGIYDELYKMGIFEEMSLGTDENEHSIEMHLPYIAKVMERKSNGPFTIVPILVGAITTEKEAIYGRALAKYLAQDDVCFVVSSDFCHWGSRFRYQQYDKADGDIWKSVEKLDRDGMRLIEALNPTGFAAYLKKTGNTICGRHPIGVLLNSVATLQQSGKEFSCKFLRYAQSNHVMNRQDSSVSYASAALMLGSDTQH</sequence>
<dbReference type="Gene3D" id="3.40.830.10">
    <property type="entry name" value="LigB-like"/>
    <property type="match status" value="1"/>
</dbReference>
<dbReference type="STRING" id="418985.A0A1V9Y273"/>
<dbReference type="NCBIfam" id="TIGR04336">
    <property type="entry name" value="AmmeMemoSam_B"/>
    <property type="match status" value="1"/>
</dbReference>
<dbReference type="InParanoid" id="A0A1V9Y273"/>
<reference evidence="2 3" key="1">
    <citation type="journal article" date="2017" name="Gigascience">
        <title>Draft genome of the honey bee ectoparasitic mite, Tropilaelaps mercedesae, is shaped by the parasitic life history.</title>
        <authorList>
            <person name="Dong X."/>
            <person name="Armstrong S.D."/>
            <person name="Xia D."/>
            <person name="Makepeace B.L."/>
            <person name="Darby A.C."/>
            <person name="Kadowaki T."/>
        </authorList>
    </citation>
    <scope>NUCLEOTIDE SEQUENCE [LARGE SCALE GENOMIC DNA]</scope>
    <source>
        <strain evidence="2">Wuxi-XJTLU</strain>
    </source>
</reference>
<evidence type="ECO:0000313" key="2">
    <source>
        <dbReference type="EMBL" id="OQR79810.1"/>
    </source>
</evidence>
<organism evidence="2 3">
    <name type="scientific">Tropilaelaps mercedesae</name>
    <dbReference type="NCBI Taxonomy" id="418985"/>
    <lineage>
        <taxon>Eukaryota</taxon>
        <taxon>Metazoa</taxon>
        <taxon>Ecdysozoa</taxon>
        <taxon>Arthropoda</taxon>
        <taxon>Chelicerata</taxon>
        <taxon>Arachnida</taxon>
        <taxon>Acari</taxon>
        <taxon>Parasitiformes</taxon>
        <taxon>Mesostigmata</taxon>
        <taxon>Gamasina</taxon>
        <taxon>Dermanyssoidea</taxon>
        <taxon>Laelapidae</taxon>
        <taxon>Tropilaelaps</taxon>
    </lineage>
</organism>
<comment type="caution">
    <text evidence="2">The sequence shown here is derived from an EMBL/GenBank/DDBJ whole genome shotgun (WGS) entry which is preliminary data.</text>
</comment>
<dbReference type="EMBL" id="MNPL01000667">
    <property type="protein sequence ID" value="OQR79810.1"/>
    <property type="molecule type" value="Genomic_DNA"/>
</dbReference>
<evidence type="ECO:0000256" key="1">
    <source>
        <dbReference type="ARBA" id="ARBA00006315"/>
    </source>
</evidence>
<accession>A0A1V9Y273</accession>
<protein>
    <submittedName>
        <fullName evidence="2">Protein MEMO1-like</fullName>
    </submittedName>
</protein>
<dbReference type="AlphaFoldDB" id="A0A1V9Y273"/>
<proteinExistence type="inferred from homology"/>
<gene>
    <name evidence="2" type="ORF">BIW11_05470</name>
</gene>
<dbReference type="PANTHER" id="PTHR11060:SF0">
    <property type="entry name" value="PROTEIN MEMO1"/>
    <property type="match status" value="1"/>
</dbReference>
<dbReference type="OrthoDB" id="417112at2759"/>
<dbReference type="Proteomes" id="UP000192247">
    <property type="component" value="Unassembled WGS sequence"/>
</dbReference>
<dbReference type="PANTHER" id="PTHR11060">
    <property type="entry name" value="PROTEIN MEMO1"/>
    <property type="match status" value="1"/>
</dbReference>
<name>A0A1V9Y273_9ACAR</name>
<dbReference type="InterPro" id="IPR002737">
    <property type="entry name" value="MEMO1_fam"/>
</dbReference>
<dbReference type="HAMAP" id="MF_00055">
    <property type="entry name" value="MEMO1"/>
    <property type="match status" value="1"/>
</dbReference>
<dbReference type="FunCoup" id="A0A1V9Y273">
    <property type="interactions" value="1648"/>
</dbReference>
<keyword evidence="3" id="KW-1185">Reference proteome</keyword>
<evidence type="ECO:0000313" key="3">
    <source>
        <dbReference type="Proteomes" id="UP000192247"/>
    </source>
</evidence>